<evidence type="ECO:0000313" key="3">
    <source>
        <dbReference type="Proteomes" id="UP000594638"/>
    </source>
</evidence>
<evidence type="ECO:0000256" key="1">
    <source>
        <dbReference type="SAM" id="MobiDB-lite"/>
    </source>
</evidence>
<protein>
    <recommendedName>
        <fullName evidence="4">Mediator-associated protein 2</fullName>
    </recommendedName>
</protein>
<accession>A0A8S0TYQ5</accession>
<organism evidence="2 3">
    <name type="scientific">Olea europaea subsp. europaea</name>
    <dbReference type="NCBI Taxonomy" id="158383"/>
    <lineage>
        <taxon>Eukaryota</taxon>
        <taxon>Viridiplantae</taxon>
        <taxon>Streptophyta</taxon>
        <taxon>Embryophyta</taxon>
        <taxon>Tracheophyta</taxon>
        <taxon>Spermatophyta</taxon>
        <taxon>Magnoliopsida</taxon>
        <taxon>eudicotyledons</taxon>
        <taxon>Gunneridae</taxon>
        <taxon>Pentapetalae</taxon>
        <taxon>asterids</taxon>
        <taxon>lamiids</taxon>
        <taxon>Lamiales</taxon>
        <taxon>Oleaceae</taxon>
        <taxon>Oleeae</taxon>
        <taxon>Olea</taxon>
    </lineage>
</organism>
<feature type="compositionally biased region" description="Polar residues" evidence="1">
    <location>
        <begin position="236"/>
        <end position="255"/>
    </location>
</feature>
<dbReference type="PANTHER" id="PTHR36407:SF1">
    <property type="entry name" value="MEDIATOR-ASSOCIATED PROTEIN 2"/>
    <property type="match status" value="1"/>
</dbReference>
<feature type="region of interest" description="Disordered" evidence="1">
    <location>
        <begin position="160"/>
        <end position="271"/>
    </location>
</feature>
<evidence type="ECO:0008006" key="4">
    <source>
        <dbReference type="Google" id="ProtNLM"/>
    </source>
</evidence>
<comment type="caution">
    <text evidence="2">The sequence shown here is derived from an EMBL/GenBank/DDBJ whole genome shotgun (WGS) entry which is preliminary data.</text>
</comment>
<dbReference type="EMBL" id="CACTIH010007328">
    <property type="protein sequence ID" value="CAA3009903.1"/>
    <property type="molecule type" value="Genomic_DNA"/>
</dbReference>
<evidence type="ECO:0000313" key="2">
    <source>
        <dbReference type="EMBL" id="CAA3009903.1"/>
    </source>
</evidence>
<dbReference type="OrthoDB" id="1892825at2759"/>
<feature type="compositionally biased region" description="Basic residues" evidence="1">
    <location>
        <begin position="262"/>
        <end position="271"/>
    </location>
</feature>
<name>A0A8S0TYQ5_OLEEU</name>
<reference evidence="2 3" key="1">
    <citation type="submission" date="2019-12" db="EMBL/GenBank/DDBJ databases">
        <authorList>
            <person name="Alioto T."/>
            <person name="Alioto T."/>
            <person name="Gomez Garrido J."/>
        </authorList>
    </citation>
    <scope>NUCLEOTIDE SEQUENCE [LARGE SCALE GENOMIC DNA]</scope>
</reference>
<dbReference type="Proteomes" id="UP000594638">
    <property type="component" value="Unassembled WGS sequence"/>
</dbReference>
<dbReference type="InterPro" id="IPR038823">
    <property type="entry name" value="MED2_plant"/>
</dbReference>
<proteinExistence type="predicted"/>
<feature type="compositionally biased region" description="Polar residues" evidence="1">
    <location>
        <begin position="171"/>
        <end position="180"/>
    </location>
</feature>
<dbReference type="PANTHER" id="PTHR36407">
    <property type="entry name" value="MEDIATOR-ASSOCIATED PROTEIN 2"/>
    <property type="match status" value="1"/>
</dbReference>
<feature type="compositionally biased region" description="Low complexity" evidence="1">
    <location>
        <begin position="204"/>
        <end position="219"/>
    </location>
</feature>
<sequence length="271" mass="30269">MDVASEAGYKPSTEFEEDRKDPLIELNLTDSTEIWLIQWPINQWTMDVASEAGYKPSTEFEEDRKDPLIELNLTDSTELWLIQWPINKAPDFDGQEVSLKLHHDGHLGSFEGSSGKSYEVVSYKFQDPDAMVFLSSASESKIAGKISRRVSLVHYPEPSEHNSINLKEMSQRSSAATSAMSGRHFVTTRSSQQKNSQTMSGYRSSAPSSKIKSSVSGPGEFLKPTKRRHVDEPRKSTGQSTQDSARGNSAVTSIGSLEHSDKRKPKKQKKK</sequence>
<gene>
    <name evidence="2" type="ORF">OLEA9_A072038</name>
</gene>
<keyword evidence="3" id="KW-1185">Reference proteome</keyword>
<dbReference type="Gramene" id="OE9A072038T1">
    <property type="protein sequence ID" value="OE9A072038C1"/>
    <property type="gene ID" value="OE9A072038"/>
</dbReference>
<feature type="compositionally biased region" description="Polar residues" evidence="1">
    <location>
        <begin position="187"/>
        <end position="203"/>
    </location>
</feature>
<dbReference type="AlphaFoldDB" id="A0A8S0TYQ5"/>